<dbReference type="AlphaFoldDB" id="A0A1G9I9A0"/>
<proteinExistence type="predicted"/>
<evidence type="ECO:0008006" key="3">
    <source>
        <dbReference type="Google" id="ProtNLM"/>
    </source>
</evidence>
<protein>
    <recommendedName>
        <fullName evidence="3">Phosphomannomutase</fullName>
    </recommendedName>
</protein>
<sequence length="106" mass="11988">MAHRDQRPRGDRRFGLADYQLAATLFSMFTIEHEFDATVITLVDEGPAPINEDVVINAFEECVTIEQLDPRTDEVQKVTLSPGQLRDLTAALNLPEGIYRLRSEDN</sequence>
<reference evidence="1 2" key="1">
    <citation type="submission" date="2016-10" db="EMBL/GenBank/DDBJ databases">
        <authorList>
            <person name="de Groot N.N."/>
        </authorList>
    </citation>
    <scope>NUCLEOTIDE SEQUENCE [LARGE SCALE GENOMIC DNA]</scope>
    <source>
        <strain evidence="1 2">DSM 25294</strain>
    </source>
</reference>
<organism evidence="1 2">
    <name type="scientific">Aliiruegeria lutimaris</name>
    <dbReference type="NCBI Taxonomy" id="571298"/>
    <lineage>
        <taxon>Bacteria</taxon>
        <taxon>Pseudomonadati</taxon>
        <taxon>Pseudomonadota</taxon>
        <taxon>Alphaproteobacteria</taxon>
        <taxon>Rhodobacterales</taxon>
        <taxon>Roseobacteraceae</taxon>
        <taxon>Aliiruegeria</taxon>
    </lineage>
</organism>
<evidence type="ECO:0000313" key="1">
    <source>
        <dbReference type="EMBL" id="SDL21403.1"/>
    </source>
</evidence>
<dbReference type="EMBL" id="FNEK01000073">
    <property type="protein sequence ID" value="SDL21403.1"/>
    <property type="molecule type" value="Genomic_DNA"/>
</dbReference>
<evidence type="ECO:0000313" key="2">
    <source>
        <dbReference type="Proteomes" id="UP000199382"/>
    </source>
</evidence>
<dbReference type="Proteomes" id="UP000199382">
    <property type="component" value="Unassembled WGS sequence"/>
</dbReference>
<dbReference type="STRING" id="571298.SAMN04488026_10733"/>
<keyword evidence="2" id="KW-1185">Reference proteome</keyword>
<gene>
    <name evidence="1" type="ORF">SAMN04488026_10733</name>
</gene>
<accession>A0A1G9I9A0</accession>
<name>A0A1G9I9A0_9RHOB</name>